<evidence type="ECO:0000256" key="2">
    <source>
        <dbReference type="ARBA" id="ARBA00023065"/>
    </source>
</evidence>
<gene>
    <name evidence="3" type="ORF">D4A47_04125</name>
</gene>
<keyword evidence="1" id="KW-0813">Transport</keyword>
<accession>A0A498CPA9</accession>
<dbReference type="Proteomes" id="UP000276301">
    <property type="component" value="Unassembled WGS sequence"/>
</dbReference>
<proteinExistence type="predicted"/>
<protein>
    <recommendedName>
        <fullName evidence="5">V-type ATP synthase subunit C</fullName>
    </recommendedName>
</protein>
<dbReference type="GO" id="GO:0046961">
    <property type="term" value="F:proton-transporting ATPase activity, rotational mechanism"/>
    <property type="evidence" value="ECO:0007669"/>
    <property type="project" value="InterPro"/>
</dbReference>
<sequence>MAQYANAVISKARAMYGQMLSPAQYDDLLRKQNVQEISAYLREKTPYRAALEGVQDSTIHRRQLENLLHRDLFYQYVRLAKYVREKDSIYQYIVMDLEIELILSSLRNIISDEQEDFVASLPTFMQPYASFNILGLAGARSLDEVIEAVAGTVYEPVLRRCQKQHPPEGNTLRYTRYELALRTCYFSTLLERAKRETRGRASAELRELITMRAELMNLNTIYRMKTYFQADAHRIRVTMLPFYSRLRPRQLEEMVSARDTQAFLKLLSATPYGRRIDPETGFFEGETDGVRYRATRRLLRFSTSPEVVYMAFMLLRSMETEDIVRIIEGVRYGLPPEKIEKLLYKA</sequence>
<dbReference type="RefSeq" id="WP_121586279.1">
    <property type="nucleotide sequence ID" value="NZ_RCHT01000004.1"/>
</dbReference>
<comment type="caution">
    <text evidence="3">The sequence shown here is derived from an EMBL/GenBank/DDBJ whole genome shotgun (WGS) entry which is preliminary data.</text>
</comment>
<dbReference type="InterPro" id="IPR002843">
    <property type="entry name" value="ATPase_V0-cplx_csu/dsu"/>
</dbReference>
<dbReference type="InterPro" id="IPR050873">
    <property type="entry name" value="V-ATPase_V0D/AC39_subunit"/>
</dbReference>
<keyword evidence="2" id="KW-0406">Ion transport</keyword>
<evidence type="ECO:0000256" key="1">
    <source>
        <dbReference type="ARBA" id="ARBA00022448"/>
    </source>
</evidence>
<dbReference type="PANTHER" id="PTHR38682">
    <property type="entry name" value="V-TYPE ATP SYNTHASE SUBUNIT C"/>
    <property type="match status" value="1"/>
</dbReference>
<keyword evidence="4" id="KW-1185">Reference proteome</keyword>
<name>A0A498CPA9_9FIRM</name>
<dbReference type="InterPro" id="IPR044911">
    <property type="entry name" value="V-type_ATPase_csu/dsu_dom_3"/>
</dbReference>
<dbReference type="InterPro" id="IPR036079">
    <property type="entry name" value="ATPase_csu/dsu_sf"/>
</dbReference>
<dbReference type="PANTHER" id="PTHR38682:SF1">
    <property type="entry name" value="V-TYPE ATP SYNTHASE SUBUNIT C"/>
    <property type="match status" value="1"/>
</dbReference>
<dbReference type="SUPFAM" id="SSF103486">
    <property type="entry name" value="V-type ATP synthase subunit C"/>
    <property type="match status" value="1"/>
</dbReference>
<dbReference type="Gene3D" id="1.10.132.50">
    <property type="entry name" value="ATP synthase (C/AC39) subunit, domain 3"/>
    <property type="match status" value="3"/>
</dbReference>
<evidence type="ECO:0000313" key="4">
    <source>
        <dbReference type="Proteomes" id="UP000276301"/>
    </source>
</evidence>
<evidence type="ECO:0000313" key="3">
    <source>
        <dbReference type="EMBL" id="RLL13137.1"/>
    </source>
</evidence>
<dbReference type="EMBL" id="RCHT01000004">
    <property type="protein sequence ID" value="RLL13137.1"/>
    <property type="molecule type" value="Genomic_DNA"/>
</dbReference>
<evidence type="ECO:0008006" key="5">
    <source>
        <dbReference type="Google" id="ProtNLM"/>
    </source>
</evidence>
<dbReference type="Pfam" id="PF01992">
    <property type="entry name" value="vATP-synt_AC39"/>
    <property type="match status" value="1"/>
</dbReference>
<dbReference type="AlphaFoldDB" id="A0A498CPA9"/>
<organism evidence="3 4">
    <name type="scientific">Anaerotruncus massiliensis</name>
    <name type="common">ex Liu et al. 2021</name>
    <dbReference type="NCBI Taxonomy" id="2321404"/>
    <lineage>
        <taxon>Bacteria</taxon>
        <taxon>Bacillati</taxon>
        <taxon>Bacillota</taxon>
        <taxon>Clostridia</taxon>
        <taxon>Eubacteriales</taxon>
        <taxon>Oscillospiraceae</taxon>
        <taxon>Anaerotruncus</taxon>
    </lineage>
</organism>
<reference evidence="3 4" key="1">
    <citation type="submission" date="2018-10" db="EMBL/GenBank/DDBJ databases">
        <title>Anaerotruncus faecis sp. nov., isolated from human feces.</title>
        <authorList>
            <person name="Wang Y.-J."/>
        </authorList>
    </citation>
    <scope>NUCLEOTIDE SEQUENCE [LARGE SCALE GENOMIC DNA]</scope>
    <source>
        <strain evidence="3 4">22A2-44</strain>
    </source>
</reference>